<name>A0A2M7XCW4_9BACT</name>
<proteinExistence type="predicted"/>
<protein>
    <recommendedName>
        <fullName evidence="3">CsoR family transcriptional regulator</fullName>
    </recommendedName>
</protein>
<dbReference type="Proteomes" id="UP000229385">
    <property type="component" value="Unassembled WGS sequence"/>
</dbReference>
<evidence type="ECO:0000313" key="1">
    <source>
        <dbReference type="EMBL" id="PJA45703.1"/>
    </source>
</evidence>
<dbReference type="EMBL" id="PFWU01000022">
    <property type="protein sequence ID" value="PJA45703.1"/>
    <property type="molecule type" value="Genomic_DNA"/>
</dbReference>
<dbReference type="Pfam" id="PF02583">
    <property type="entry name" value="Trns_repr_metal"/>
    <property type="match status" value="1"/>
</dbReference>
<accession>A0A2M7XCW4</accession>
<evidence type="ECO:0000313" key="2">
    <source>
        <dbReference type="Proteomes" id="UP000229385"/>
    </source>
</evidence>
<organism evidence="1 2">
    <name type="scientific">Candidatus Uhrbacteria bacterium CG_4_9_14_3_um_filter_50_9</name>
    <dbReference type="NCBI Taxonomy" id="1975035"/>
    <lineage>
        <taxon>Bacteria</taxon>
        <taxon>Candidatus Uhriibacteriota</taxon>
    </lineage>
</organism>
<sequence>MLCTAMMFLCATVLFALHQLLSRSFLFYRCHGCICCHRNMGWRKAKHTAEQNSHQYEFHCTLRYLHNTPLGIMIITYMPRDTTQRAIHRVRILKGLIEKLETGIQEKNYCVDLLNQSLAIQRALKSLDAHLLDQHLNSCVKSHMTKGKASEHLRDELLSIYQLARKNS</sequence>
<dbReference type="InterPro" id="IPR038390">
    <property type="entry name" value="Metal_Tscrpt_repr_sf"/>
</dbReference>
<evidence type="ECO:0008006" key="3">
    <source>
        <dbReference type="Google" id="ProtNLM"/>
    </source>
</evidence>
<dbReference type="AlphaFoldDB" id="A0A2M7XCW4"/>
<dbReference type="PANTHER" id="PTHR33677">
    <property type="entry name" value="TRANSCRIPTIONAL REPRESSOR FRMR-RELATED"/>
    <property type="match status" value="1"/>
</dbReference>
<comment type="caution">
    <text evidence="1">The sequence shown here is derived from an EMBL/GenBank/DDBJ whole genome shotgun (WGS) entry which is preliminary data.</text>
</comment>
<gene>
    <name evidence="1" type="ORF">CO174_01785</name>
</gene>
<dbReference type="GO" id="GO:0045892">
    <property type="term" value="P:negative regulation of DNA-templated transcription"/>
    <property type="evidence" value="ECO:0007669"/>
    <property type="project" value="UniProtKB-ARBA"/>
</dbReference>
<dbReference type="InterPro" id="IPR003735">
    <property type="entry name" value="Metal_Tscrpt_repr"/>
</dbReference>
<dbReference type="Gene3D" id="1.20.58.1000">
    <property type="entry name" value="Metal-sensitive repressor, helix protomer"/>
    <property type="match status" value="1"/>
</dbReference>
<reference evidence="2" key="1">
    <citation type="submission" date="2017-09" db="EMBL/GenBank/DDBJ databases">
        <title>Depth-based differentiation of microbial function through sediment-hosted aquifers and enrichment of novel symbionts in the deep terrestrial subsurface.</title>
        <authorList>
            <person name="Probst A.J."/>
            <person name="Ladd B."/>
            <person name="Jarett J.K."/>
            <person name="Geller-Mcgrath D.E."/>
            <person name="Sieber C.M.K."/>
            <person name="Emerson J.B."/>
            <person name="Anantharaman K."/>
            <person name="Thomas B.C."/>
            <person name="Malmstrom R."/>
            <person name="Stieglmeier M."/>
            <person name="Klingl A."/>
            <person name="Woyke T."/>
            <person name="Ryan C.M."/>
            <person name="Banfield J.F."/>
        </authorList>
    </citation>
    <scope>NUCLEOTIDE SEQUENCE [LARGE SCALE GENOMIC DNA]</scope>
</reference>
<dbReference type="GO" id="GO:0003677">
    <property type="term" value="F:DNA binding"/>
    <property type="evidence" value="ECO:0007669"/>
    <property type="project" value="InterPro"/>
</dbReference>
<dbReference type="GO" id="GO:0046872">
    <property type="term" value="F:metal ion binding"/>
    <property type="evidence" value="ECO:0007669"/>
    <property type="project" value="InterPro"/>
</dbReference>